<dbReference type="AlphaFoldDB" id="F6DPU3"/>
<organism evidence="1 2">
    <name type="scientific">Desulforamulus ruminis (strain ATCC 23193 / DSM 2154 / NCIMB 8452 / DL)</name>
    <name type="common">Desulfotomaculum ruminis</name>
    <dbReference type="NCBI Taxonomy" id="696281"/>
    <lineage>
        <taxon>Bacteria</taxon>
        <taxon>Bacillati</taxon>
        <taxon>Bacillota</taxon>
        <taxon>Clostridia</taxon>
        <taxon>Eubacteriales</taxon>
        <taxon>Peptococcaceae</taxon>
        <taxon>Desulforamulus</taxon>
    </lineage>
</organism>
<dbReference type="RefSeq" id="WP_013842538.1">
    <property type="nucleotide sequence ID" value="NC_015589.1"/>
</dbReference>
<protein>
    <recommendedName>
        <fullName evidence="3">Integrase core domain-containing protein</fullName>
    </recommendedName>
</protein>
<dbReference type="eggNOG" id="COG2801">
    <property type="taxonomic scope" value="Bacteria"/>
</dbReference>
<name>F6DPU3_DESRL</name>
<accession>F6DPU3</accession>
<proteinExistence type="predicted"/>
<dbReference type="KEGG" id="dru:Desru_2555"/>
<dbReference type="EMBL" id="CP002780">
    <property type="protein sequence ID" value="AEG60782.1"/>
    <property type="molecule type" value="Genomic_DNA"/>
</dbReference>
<evidence type="ECO:0008006" key="3">
    <source>
        <dbReference type="Google" id="ProtNLM"/>
    </source>
</evidence>
<dbReference type="STRING" id="696281.Desru_2555"/>
<dbReference type="HOGENOM" id="CLU_836380_0_0_9"/>
<keyword evidence="2" id="KW-1185">Reference proteome</keyword>
<dbReference type="Proteomes" id="UP000009234">
    <property type="component" value="Chromosome"/>
</dbReference>
<evidence type="ECO:0000313" key="1">
    <source>
        <dbReference type="EMBL" id="AEG60782.1"/>
    </source>
</evidence>
<evidence type="ECO:0000313" key="2">
    <source>
        <dbReference type="Proteomes" id="UP000009234"/>
    </source>
</evidence>
<gene>
    <name evidence="1" type="ordered locus">Desru_2555</name>
</gene>
<dbReference type="OrthoDB" id="1705009at2"/>
<sequence>MPSHSLQILFPVKQNPSGLEIILLDNALSCTEFHKTVPDRVSSVSEPSGRNCGGKSSHGFCAKDLTAKSRLQQLLTALCLSHPYWNDFRLLHFLEKRNIKLSMTKLQKIKEESGLDNRKNICNALIRLYSAGKINLNSHQISFIERMRPEFRDRDLQTEKPGEILVYECLFVRTLKGMGRIYLHTFIDRFNGYLFSKLSQKRSLSEGLKMLTKEIIPLYQTNGSPVQKVLHTTGPQEVLEEQHFTENPEAEWIPTLRSFGMIQEFQQRFLEDFCQCLETLSIPPAQLPSFFDRWLSKHYPHRQFHQPRHWLADQ</sequence>
<reference evidence="2" key="1">
    <citation type="submission" date="2011-05" db="EMBL/GenBank/DDBJ databases">
        <title>Complete sequence of Desulfotomaculum ruminis DSM 2154.</title>
        <authorList>
            <person name="Lucas S."/>
            <person name="Copeland A."/>
            <person name="Lapidus A."/>
            <person name="Cheng J.-F."/>
            <person name="Goodwin L."/>
            <person name="Pitluck S."/>
            <person name="Lu M."/>
            <person name="Detter J.C."/>
            <person name="Han C."/>
            <person name="Tapia R."/>
            <person name="Land M."/>
            <person name="Hauser L."/>
            <person name="Kyrpides N."/>
            <person name="Ivanova N."/>
            <person name="Mikhailova N."/>
            <person name="Pagani I."/>
            <person name="Stams A.J.M."/>
            <person name="Plugge C.M."/>
            <person name="Muyzer G."/>
            <person name="Kuever J."/>
            <person name="Parshina S.N."/>
            <person name="Ivanova A.E."/>
            <person name="Nazina T.N."/>
            <person name="Brambilla E."/>
            <person name="Spring S."/>
            <person name="Klenk H.-P."/>
            <person name="Woyke T."/>
        </authorList>
    </citation>
    <scope>NUCLEOTIDE SEQUENCE [LARGE SCALE GENOMIC DNA]</scope>
    <source>
        <strain evidence="2">ATCC 23193 / DSM 2154 / NCIB 8452 / DL</strain>
    </source>
</reference>
<reference evidence="1 2" key="2">
    <citation type="journal article" date="2012" name="Stand. Genomic Sci.">
        <title>Complete genome sequence of the sulfate-reducing firmicute Desulfotomaculum ruminis type strain (DL(T)).</title>
        <authorList>
            <person name="Spring S."/>
            <person name="Visser M."/>
            <person name="Lu M."/>
            <person name="Copeland A."/>
            <person name="Lapidus A."/>
            <person name="Lucas S."/>
            <person name="Cheng J.F."/>
            <person name="Han C."/>
            <person name="Tapia R."/>
            <person name="Goodwin L.A."/>
            <person name="Pitluck S."/>
            <person name="Ivanova N."/>
            <person name="Land M."/>
            <person name="Hauser L."/>
            <person name="Larimer F."/>
            <person name="Rohde M."/>
            <person name="Goker M."/>
            <person name="Detter J.C."/>
            <person name="Kyrpides N.C."/>
            <person name="Woyke T."/>
            <person name="Schaap P.J."/>
            <person name="Plugge C.M."/>
            <person name="Muyzer G."/>
            <person name="Kuever J."/>
            <person name="Pereira I.A."/>
            <person name="Parshina S.N."/>
            <person name="Bernier-Latmani R."/>
            <person name="Stams A.J."/>
            <person name="Klenk H.P."/>
        </authorList>
    </citation>
    <scope>NUCLEOTIDE SEQUENCE [LARGE SCALE GENOMIC DNA]</scope>
    <source>
        <strain evidence="2">ATCC 23193 / DSM 2154 / NCIB 8452 / DL</strain>
    </source>
</reference>